<evidence type="ECO:0000259" key="1">
    <source>
        <dbReference type="PROSITE" id="PS50097"/>
    </source>
</evidence>
<feature type="non-terminal residue" evidence="2">
    <location>
        <position position="1"/>
    </location>
</feature>
<dbReference type="Proteomes" id="UP001432322">
    <property type="component" value="Unassembled WGS sequence"/>
</dbReference>
<dbReference type="PANTHER" id="PTHR22744:SF14">
    <property type="entry name" value="BTB DOMAIN-CONTAINING PROTEIN-RELATED"/>
    <property type="match status" value="1"/>
</dbReference>
<comment type="caution">
    <text evidence="2">The sequence shown here is derived from an EMBL/GenBank/DDBJ whole genome shotgun (WGS) entry which is preliminary data.</text>
</comment>
<protein>
    <recommendedName>
        <fullName evidence="1">BTB domain-containing protein</fullName>
    </recommendedName>
</protein>
<sequence length="298" mass="34216">APPAKKAKEVDTIKMYIPEARALNNDVLHSEITRIGGFPWQLRVDGCVTGTTLNIWLLCGKSMESELWWCKGDVDLTTKCSHSVTTDDDFDFSSWGEKKKRMAVPAPMGPYTIEVKILPRNNGESFRVRPKLGLLEARDCMLTVEGERIYVNKQSLASQSSFFNVLFFGDFRENTQSEIEIKEVDPKDFSNLLLLVYGDPACSVTGANPEHWLQLSQRFDLKLVEERIESVLMGRFSSISNHRKLILCEQFGLKTLKAHIERRFEVKAQLVTFVNSREFKDLPDEMREHYTRKLAKFN</sequence>
<evidence type="ECO:0000313" key="3">
    <source>
        <dbReference type="Proteomes" id="UP001432322"/>
    </source>
</evidence>
<reference evidence="2" key="1">
    <citation type="submission" date="2023-10" db="EMBL/GenBank/DDBJ databases">
        <title>Genome assembly of Pristionchus species.</title>
        <authorList>
            <person name="Yoshida K."/>
            <person name="Sommer R.J."/>
        </authorList>
    </citation>
    <scope>NUCLEOTIDE SEQUENCE</scope>
    <source>
        <strain evidence="2">RS5133</strain>
    </source>
</reference>
<proteinExistence type="predicted"/>
<organism evidence="2 3">
    <name type="scientific">Pristionchus fissidentatus</name>
    <dbReference type="NCBI Taxonomy" id="1538716"/>
    <lineage>
        <taxon>Eukaryota</taxon>
        <taxon>Metazoa</taxon>
        <taxon>Ecdysozoa</taxon>
        <taxon>Nematoda</taxon>
        <taxon>Chromadorea</taxon>
        <taxon>Rhabditida</taxon>
        <taxon>Rhabditina</taxon>
        <taxon>Diplogasteromorpha</taxon>
        <taxon>Diplogasteroidea</taxon>
        <taxon>Neodiplogasteridae</taxon>
        <taxon>Pristionchus</taxon>
    </lineage>
</organism>
<dbReference type="EMBL" id="BTSY01000003">
    <property type="protein sequence ID" value="GMT20916.1"/>
    <property type="molecule type" value="Genomic_DNA"/>
</dbReference>
<dbReference type="Gene3D" id="3.30.710.10">
    <property type="entry name" value="Potassium Channel Kv1.1, Chain A"/>
    <property type="match status" value="1"/>
</dbReference>
<dbReference type="SUPFAM" id="SSF54695">
    <property type="entry name" value="POZ domain"/>
    <property type="match status" value="1"/>
</dbReference>
<keyword evidence="3" id="KW-1185">Reference proteome</keyword>
<dbReference type="Pfam" id="PF00651">
    <property type="entry name" value="BTB"/>
    <property type="match status" value="1"/>
</dbReference>
<dbReference type="InterPro" id="IPR000210">
    <property type="entry name" value="BTB/POZ_dom"/>
</dbReference>
<dbReference type="InterPro" id="IPR011333">
    <property type="entry name" value="SKP1/BTB/POZ_sf"/>
</dbReference>
<evidence type="ECO:0000313" key="2">
    <source>
        <dbReference type="EMBL" id="GMT20916.1"/>
    </source>
</evidence>
<feature type="non-terminal residue" evidence="2">
    <location>
        <position position="298"/>
    </location>
</feature>
<dbReference type="CDD" id="cd18186">
    <property type="entry name" value="BTB_POZ_ZBTB_KLHL-like"/>
    <property type="match status" value="1"/>
</dbReference>
<dbReference type="SMART" id="SM00225">
    <property type="entry name" value="BTB"/>
    <property type="match status" value="1"/>
</dbReference>
<accession>A0AAV5VQS5</accession>
<gene>
    <name evidence="2" type="ORF">PFISCL1PPCAC_12213</name>
</gene>
<dbReference type="PANTHER" id="PTHR22744">
    <property type="entry name" value="HELIX LOOP HELIX PROTEIN 21-RELATED"/>
    <property type="match status" value="1"/>
</dbReference>
<dbReference type="PROSITE" id="PS50097">
    <property type="entry name" value="BTB"/>
    <property type="match status" value="1"/>
</dbReference>
<name>A0AAV5VQS5_9BILA</name>
<feature type="domain" description="BTB" evidence="1">
    <location>
        <begin position="138"/>
        <end position="197"/>
    </location>
</feature>
<dbReference type="AlphaFoldDB" id="A0AAV5VQS5"/>